<evidence type="ECO:0000313" key="1">
    <source>
        <dbReference type="EMBL" id="SDL85973.1"/>
    </source>
</evidence>
<protein>
    <submittedName>
        <fullName evidence="1">Uncharacterized protein</fullName>
    </submittedName>
</protein>
<dbReference type="Proteomes" id="UP000199440">
    <property type="component" value="Unassembled WGS sequence"/>
</dbReference>
<accession>A0A1G9NI24</accession>
<dbReference type="AlphaFoldDB" id="A0A1G9NI24"/>
<proteinExistence type="predicted"/>
<organism evidence="1 2">
    <name type="scientific">Kriegella aquimaris</name>
    <dbReference type="NCBI Taxonomy" id="192904"/>
    <lineage>
        <taxon>Bacteria</taxon>
        <taxon>Pseudomonadati</taxon>
        <taxon>Bacteroidota</taxon>
        <taxon>Flavobacteriia</taxon>
        <taxon>Flavobacteriales</taxon>
        <taxon>Flavobacteriaceae</taxon>
        <taxon>Kriegella</taxon>
    </lineage>
</organism>
<dbReference type="EMBL" id="FNGV01000003">
    <property type="protein sequence ID" value="SDL85973.1"/>
    <property type="molecule type" value="Genomic_DNA"/>
</dbReference>
<dbReference type="STRING" id="192904.SAMN04488514_103183"/>
<reference evidence="1 2" key="1">
    <citation type="submission" date="2016-10" db="EMBL/GenBank/DDBJ databases">
        <authorList>
            <person name="de Groot N.N."/>
        </authorList>
    </citation>
    <scope>NUCLEOTIDE SEQUENCE [LARGE SCALE GENOMIC DNA]</scope>
    <source>
        <strain evidence="1 2">DSM 19886</strain>
    </source>
</reference>
<dbReference type="RefSeq" id="WP_089887577.1">
    <property type="nucleotide sequence ID" value="NZ_FNGV01000003.1"/>
</dbReference>
<gene>
    <name evidence="1" type="ORF">SAMN04488514_103183</name>
</gene>
<name>A0A1G9NI24_9FLAO</name>
<sequence>MATHSPLSTAELSELKVNVLNSVLNDLVFPGSNFTLRFADLPFVLTQPDIYLVDKKLKSSIQIERLNRPVQIVSKNFIKEKSGKTIYLEFQSEEQDRNILLLTLNANIFSSPENRTINLSSLKIKFKKERNDWTIMESPTSLSA</sequence>
<keyword evidence="2" id="KW-1185">Reference proteome</keyword>
<evidence type="ECO:0000313" key="2">
    <source>
        <dbReference type="Proteomes" id="UP000199440"/>
    </source>
</evidence>